<dbReference type="InterPro" id="IPR000719">
    <property type="entry name" value="Prot_kinase_dom"/>
</dbReference>
<dbReference type="PROSITE" id="PS51752">
    <property type="entry name" value="JACALIN_LECTIN"/>
    <property type="match status" value="3"/>
</dbReference>
<evidence type="ECO:0000256" key="1">
    <source>
        <dbReference type="ARBA" id="ARBA00006568"/>
    </source>
</evidence>
<dbReference type="InterPro" id="IPR036404">
    <property type="entry name" value="Jacalin-like_lectin_dom_sf"/>
</dbReference>
<dbReference type="InterPro" id="IPR017441">
    <property type="entry name" value="Protein_kinase_ATP_BS"/>
</dbReference>
<dbReference type="InterPro" id="IPR001229">
    <property type="entry name" value="Jacalin-like_lectin_dom"/>
</dbReference>
<dbReference type="Gene3D" id="2.100.10.30">
    <property type="entry name" value="Jacalin-like lectin domain"/>
    <property type="match status" value="3"/>
</dbReference>
<protein>
    <recommendedName>
        <fullName evidence="12">Protein kinase domain-containing protein</fullName>
    </recommendedName>
</protein>
<dbReference type="InterPro" id="IPR011009">
    <property type="entry name" value="Kinase-like_dom_sf"/>
</dbReference>
<reference evidence="10" key="2">
    <citation type="submission" date="2018-05" db="EMBL/GenBank/DDBJ databases">
        <title>OgluRS3 (Oryza glumaepatula Reference Sequence Version 3).</title>
        <authorList>
            <person name="Zhang J."/>
            <person name="Kudrna D."/>
            <person name="Lee S."/>
            <person name="Talag J."/>
            <person name="Welchert J."/>
            <person name="Wing R.A."/>
        </authorList>
    </citation>
    <scope>NUCLEOTIDE SEQUENCE [LARGE SCALE GENOMIC DNA]</scope>
</reference>
<evidence type="ECO:0000313" key="10">
    <source>
        <dbReference type="EnsemblPlants" id="OGLUM11G18830.1"/>
    </source>
</evidence>
<dbReference type="CDD" id="cd09612">
    <property type="entry name" value="Jacalin"/>
    <property type="match status" value="3"/>
</dbReference>
<keyword evidence="6 7" id="KW-0067">ATP-binding</keyword>
<dbReference type="Pfam" id="PF00069">
    <property type="entry name" value="Pkinase"/>
    <property type="match status" value="1"/>
</dbReference>
<evidence type="ECO:0000256" key="2">
    <source>
        <dbReference type="ARBA" id="ARBA00022679"/>
    </source>
</evidence>
<evidence type="ECO:0000259" key="9">
    <source>
        <dbReference type="PROSITE" id="PS51752"/>
    </source>
</evidence>
<dbReference type="eggNOG" id="ENOG502R6K4">
    <property type="taxonomic scope" value="Eukaryota"/>
</dbReference>
<dbReference type="SUPFAM" id="SSF51101">
    <property type="entry name" value="Mannose-binding lectins"/>
    <property type="match status" value="3"/>
</dbReference>
<comment type="similarity">
    <text evidence="1">Belongs to the jacalin lectin family.</text>
</comment>
<feature type="domain" description="Jacalin-type lectin" evidence="9">
    <location>
        <begin position="628"/>
        <end position="772"/>
    </location>
</feature>
<organism evidence="10">
    <name type="scientific">Oryza glumipatula</name>
    <dbReference type="NCBI Taxonomy" id="40148"/>
    <lineage>
        <taxon>Eukaryota</taxon>
        <taxon>Viridiplantae</taxon>
        <taxon>Streptophyta</taxon>
        <taxon>Embryophyta</taxon>
        <taxon>Tracheophyta</taxon>
        <taxon>Spermatophyta</taxon>
        <taxon>Magnoliopsida</taxon>
        <taxon>Liliopsida</taxon>
        <taxon>Poales</taxon>
        <taxon>Poaceae</taxon>
        <taxon>BOP clade</taxon>
        <taxon>Oryzoideae</taxon>
        <taxon>Oryzeae</taxon>
        <taxon>Oryzinae</taxon>
        <taxon>Oryza</taxon>
    </lineage>
</organism>
<feature type="binding site" evidence="7">
    <location>
        <position position="47"/>
    </location>
    <ligand>
        <name>ATP</name>
        <dbReference type="ChEBI" id="CHEBI:30616"/>
    </ligand>
</feature>
<dbReference type="SMART" id="SM00915">
    <property type="entry name" value="Jacalin"/>
    <property type="match status" value="3"/>
</dbReference>
<sequence>MTARDLPLRYLEDITDGFSDSRKVGSGGYGEVYKGVERTGTEIAVKKLYHMSGIDDTQFRNEFNNLMKIQHPNIVRLIGYCYEVHNTHIEHKGEFVFSSIIYRVLCFEYLQNGSLDKHLCEESHGLDWCTRYKIIKGTCEGLYYLHERLKESIYHLDLKPANILLDKNMDPKIADFGLSRLFGGTQTHTTRNCIGTEYYMPPEYIQRRQISNKYDIFSLGVIILQIIAGPLGYSKCDDMPPQQFIDLVCKKWRDRMEATSNYASTEEDCQRLKRCIEIALRCVEVERENRPSMRDIIRQLKQIDETSSSMSSSNKVRIAKIGQWGGIGGNYRDIEVAPCRLGSLMIGCGEVIYSIAFSYYDYNGQQHKVGPWGGDGPDKGVNHTIQFSLSEYLTGISGTIASSPYGVIITSLTLVTNTRTYGPYGQVGGTPFQIPIQIKGSIVGFFGRVGWYVDAFGIYVNPNQDATHEDEAAVVKIGPWGANEGEAHDIDVLPCRLESLAICSSDYVESFGFSYRDRSGHQHTAGPWGRPGGNTHTVQLGSSEFLIGFSGTTGPSSTLAKDVVTSLTFITNARSYGPFGQVEGSPFQVPMRNNASIIGFFGRGDLYVNAIGVYINPEQEKIEQEAGITKIGPWGGNGGNAQDIDITMQPQRLESITISCGAVIDSLAFTYADKNGHKHAAGPWGGNGGRIHKIELGPSEFVTKVYGTIGPFGKFSSVITSIHFTTNADRYGPFGQGTGTRFEAPMHSDGSIVGFFGRTSSYVDAIGLYVVPV</sequence>
<accession>A0A0E0BL32</accession>
<dbReference type="InterPro" id="IPR008271">
    <property type="entry name" value="Ser/Thr_kinase_AS"/>
</dbReference>
<reference evidence="10" key="1">
    <citation type="submission" date="2015-04" db="UniProtKB">
        <authorList>
            <consortium name="EnsemblPlants"/>
        </authorList>
    </citation>
    <scope>IDENTIFICATION</scope>
</reference>
<name>A0A0E0BL32_9ORYZ</name>
<dbReference type="GO" id="GO:0004672">
    <property type="term" value="F:protein kinase activity"/>
    <property type="evidence" value="ECO:0007669"/>
    <property type="project" value="InterPro"/>
</dbReference>
<dbReference type="SMART" id="SM00220">
    <property type="entry name" value="S_TKc"/>
    <property type="match status" value="1"/>
</dbReference>
<dbReference type="Gene3D" id="3.30.200.20">
    <property type="entry name" value="Phosphorylase Kinase, domain 1"/>
    <property type="match status" value="1"/>
</dbReference>
<dbReference type="PROSITE" id="PS00108">
    <property type="entry name" value="PROTEIN_KINASE_ST"/>
    <property type="match status" value="1"/>
</dbReference>
<evidence type="ECO:0000256" key="7">
    <source>
        <dbReference type="PROSITE-ProRule" id="PRU10141"/>
    </source>
</evidence>
<dbReference type="PROSITE" id="PS00107">
    <property type="entry name" value="PROTEIN_KINASE_ATP"/>
    <property type="match status" value="1"/>
</dbReference>
<dbReference type="Proteomes" id="UP000026961">
    <property type="component" value="Chromosome 11"/>
</dbReference>
<evidence type="ECO:0000256" key="5">
    <source>
        <dbReference type="ARBA" id="ARBA00022777"/>
    </source>
</evidence>
<feature type="domain" description="Protein kinase" evidence="8">
    <location>
        <begin position="18"/>
        <end position="303"/>
    </location>
</feature>
<keyword evidence="11" id="KW-1185">Reference proteome</keyword>
<dbReference type="Gene3D" id="1.10.510.10">
    <property type="entry name" value="Transferase(Phosphotransferase) domain 1"/>
    <property type="match status" value="1"/>
</dbReference>
<dbReference type="FunFam" id="2.100.10.30:FF:000001">
    <property type="entry name" value="Jacalin-related lectin 33"/>
    <property type="match status" value="1"/>
</dbReference>
<evidence type="ECO:0000313" key="11">
    <source>
        <dbReference type="Proteomes" id="UP000026961"/>
    </source>
</evidence>
<dbReference type="HOGENOM" id="CLU_000288_121_3_1"/>
<dbReference type="FunFam" id="2.100.10.30:FF:000003">
    <property type="entry name" value="OSJNBa0016N04.16-like protein"/>
    <property type="match status" value="1"/>
</dbReference>
<dbReference type="FunFam" id="3.30.200.20:FF:000465">
    <property type="entry name" value="Cysteine-rich receptor-like protein kinase 6"/>
    <property type="match status" value="1"/>
</dbReference>
<dbReference type="STRING" id="40148.A0A0E0BL32"/>
<dbReference type="SUPFAM" id="SSF56112">
    <property type="entry name" value="Protein kinase-like (PK-like)"/>
    <property type="match status" value="1"/>
</dbReference>
<keyword evidence="2" id="KW-0808">Transferase</keyword>
<dbReference type="PROSITE" id="PS50011">
    <property type="entry name" value="PROTEIN_KINASE_DOM"/>
    <property type="match status" value="1"/>
</dbReference>
<dbReference type="Gramene" id="OGLUM11G18830.1">
    <property type="protein sequence ID" value="OGLUM11G18830.1"/>
    <property type="gene ID" value="OGLUM11G18830"/>
</dbReference>
<keyword evidence="5" id="KW-0418">Kinase</keyword>
<feature type="domain" description="Jacalin-type lectin" evidence="9">
    <location>
        <begin position="318"/>
        <end position="462"/>
    </location>
</feature>
<evidence type="ECO:0000256" key="4">
    <source>
        <dbReference type="ARBA" id="ARBA00022741"/>
    </source>
</evidence>
<dbReference type="FunFam" id="1.10.510.10:FF:000625">
    <property type="entry name" value="Cysteine-rich receptor-like protein kinase 6"/>
    <property type="match status" value="1"/>
</dbReference>
<evidence type="ECO:0000259" key="8">
    <source>
        <dbReference type="PROSITE" id="PS50011"/>
    </source>
</evidence>
<evidence type="ECO:0008006" key="12">
    <source>
        <dbReference type="Google" id="ProtNLM"/>
    </source>
</evidence>
<dbReference type="Pfam" id="PF01419">
    <property type="entry name" value="Jacalin"/>
    <property type="match status" value="3"/>
</dbReference>
<proteinExistence type="inferred from homology"/>
<dbReference type="EnsemblPlants" id="OGLUM11G18830.1">
    <property type="protein sequence ID" value="OGLUM11G18830.1"/>
    <property type="gene ID" value="OGLUM11G18830"/>
</dbReference>
<keyword evidence="3" id="KW-0430">Lectin</keyword>
<dbReference type="AlphaFoldDB" id="A0A0E0BL32"/>
<dbReference type="GO" id="GO:0005524">
    <property type="term" value="F:ATP binding"/>
    <property type="evidence" value="ECO:0007669"/>
    <property type="project" value="UniProtKB-UniRule"/>
</dbReference>
<keyword evidence="4 7" id="KW-0547">Nucleotide-binding</keyword>
<evidence type="ECO:0000256" key="6">
    <source>
        <dbReference type="ARBA" id="ARBA00022840"/>
    </source>
</evidence>
<dbReference type="PANTHER" id="PTHR46506">
    <property type="entry name" value="OS05G0143600 PROTEIN"/>
    <property type="match status" value="1"/>
</dbReference>
<evidence type="ECO:0000256" key="3">
    <source>
        <dbReference type="ARBA" id="ARBA00022734"/>
    </source>
</evidence>
<dbReference type="GO" id="GO:0030246">
    <property type="term" value="F:carbohydrate binding"/>
    <property type="evidence" value="ECO:0007669"/>
    <property type="project" value="UniProtKB-KW"/>
</dbReference>
<dbReference type="InterPro" id="IPR033734">
    <property type="entry name" value="Jacalin-like_lectin_dom_plant"/>
</dbReference>
<feature type="domain" description="Jacalin-type lectin" evidence="9">
    <location>
        <begin position="474"/>
        <end position="617"/>
    </location>
</feature>